<accession>A0AAN8A5T4</accession>
<gene>
    <name evidence="2" type="ORF">LTR97_000920</name>
</gene>
<feature type="compositionally biased region" description="Polar residues" evidence="1">
    <location>
        <begin position="641"/>
        <end position="658"/>
    </location>
</feature>
<evidence type="ECO:0000256" key="1">
    <source>
        <dbReference type="SAM" id="MobiDB-lite"/>
    </source>
</evidence>
<protein>
    <submittedName>
        <fullName evidence="2">Uncharacterized protein</fullName>
    </submittedName>
</protein>
<feature type="region of interest" description="Disordered" evidence="1">
    <location>
        <begin position="159"/>
        <end position="185"/>
    </location>
</feature>
<sequence>MVKKKLLQQPTAAQLVQSIEAKLDGDVKDLIPKNLRLQAFVNNRMVTKELNLELLNSLQRLAGLVSPTTSAAELKEDIRTAIKVRKHTKNAKRGDVVECLECDVQNAFFARTRILEVLLKDGSVLDRADVKIPIELVSGEIVHESENLDSLSVAFGTAGVKDNEPQTTANTDDDAEGATENDQEAGDAAIDVTIEELPSFLGDLKDKLLPRVLDQNRRRYTKFTSLPFPGPVLLAYSKYDVALKRAFASLEACDADTAAGCLEDAVKARKKTEHAKDRYVRECTVQDALSAMELQRKRLSGMSESLIDIEIELVTGNVIRVPIPLPKGHPENAAGGTELALEIEAESEDDNGPGEDEDAGQEFESAEEDNDGEEEEVDADEEGAEEDAVEKDDADEDDGEEDEDQEIGSGSEENDAGDSKEDDTRSETNSNGDAQNKIKNALQTTWLGKKITDSATASTGIGADSGNQGPGDGVVDDAKDNGGPLIRQKHDEEPVVQVEPPVRAEITNQNDATVMEGIDEHGKEPRTLYVGRDGAGQSSLTALASVAPAQGSGTDARAAVSGSVGPSSTVRRSMPAAVANVGHDCLKSQKSGDDQVEEAMDVDGMSNGEAAAGILDEATAGVNTFDPASAVSDAGRDANSDGGNQHTTDGGTQQYHATTSPLNEDSVEMGEDELADDPLGAMADHPGAIGGAIVNHGEQIEDAADTKCACVPYAEFTEWSRRVKVKPLKFRKAHRTRIQPIPDDDLLPQPKNQRPSHNYPVYGSMKVMSETFVSKLGQRLRKVEIEQHQLLVQEDERLAGPADVYVCKTLGKFVLDPQFTSFFDGKTGALYAIQPNRMLGSVSPARQVGQREAYKVEQVIGVKRKECDSPQETSSRTKALRWSRYGWREFVFENPQEEFKHVTIRSKPSAASQKKLADVVSLIVSTLSKGPGGVRVV</sequence>
<feature type="region of interest" description="Disordered" evidence="1">
    <location>
        <begin position="625"/>
        <end position="658"/>
    </location>
</feature>
<organism evidence="2 3">
    <name type="scientific">Elasticomyces elasticus</name>
    <dbReference type="NCBI Taxonomy" id="574655"/>
    <lineage>
        <taxon>Eukaryota</taxon>
        <taxon>Fungi</taxon>
        <taxon>Dikarya</taxon>
        <taxon>Ascomycota</taxon>
        <taxon>Pezizomycotina</taxon>
        <taxon>Dothideomycetes</taxon>
        <taxon>Dothideomycetidae</taxon>
        <taxon>Mycosphaerellales</taxon>
        <taxon>Teratosphaeriaceae</taxon>
        <taxon>Elasticomyces</taxon>
    </lineage>
</organism>
<feature type="region of interest" description="Disordered" evidence="1">
    <location>
        <begin position="737"/>
        <end position="758"/>
    </location>
</feature>
<feature type="compositionally biased region" description="Acidic residues" evidence="1">
    <location>
        <begin position="171"/>
        <end position="185"/>
    </location>
</feature>
<proteinExistence type="predicted"/>
<evidence type="ECO:0000313" key="3">
    <source>
        <dbReference type="Proteomes" id="UP001310594"/>
    </source>
</evidence>
<feature type="region of interest" description="Disordered" evidence="1">
    <location>
        <begin position="346"/>
        <end position="499"/>
    </location>
</feature>
<dbReference type="EMBL" id="JAVRQU010000001">
    <property type="protein sequence ID" value="KAK5708380.1"/>
    <property type="molecule type" value="Genomic_DNA"/>
</dbReference>
<dbReference type="AlphaFoldDB" id="A0AAN8A5T4"/>
<name>A0AAN8A5T4_9PEZI</name>
<reference evidence="2" key="1">
    <citation type="submission" date="2023-08" db="EMBL/GenBank/DDBJ databases">
        <title>Black Yeasts Isolated from many extreme environments.</title>
        <authorList>
            <person name="Coleine C."/>
            <person name="Stajich J.E."/>
            <person name="Selbmann L."/>
        </authorList>
    </citation>
    <scope>NUCLEOTIDE SEQUENCE</scope>
    <source>
        <strain evidence="2">CCFEE 5810</strain>
    </source>
</reference>
<comment type="caution">
    <text evidence="2">The sequence shown here is derived from an EMBL/GenBank/DDBJ whole genome shotgun (WGS) entry which is preliminary data.</text>
</comment>
<dbReference type="Proteomes" id="UP001310594">
    <property type="component" value="Unassembled WGS sequence"/>
</dbReference>
<feature type="compositionally biased region" description="Polar residues" evidence="1">
    <location>
        <begin position="427"/>
        <end position="446"/>
    </location>
</feature>
<feature type="compositionally biased region" description="Basic and acidic residues" evidence="1">
    <location>
        <begin position="417"/>
        <end position="426"/>
    </location>
</feature>
<feature type="compositionally biased region" description="Acidic residues" evidence="1">
    <location>
        <begin position="346"/>
        <end position="416"/>
    </location>
</feature>
<evidence type="ECO:0000313" key="2">
    <source>
        <dbReference type="EMBL" id="KAK5708380.1"/>
    </source>
</evidence>